<evidence type="ECO:0000313" key="2">
    <source>
        <dbReference type="Proteomes" id="UP001610063"/>
    </source>
</evidence>
<accession>A0ABW7N603</accession>
<evidence type="ECO:0000313" key="1">
    <source>
        <dbReference type="EMBL" id="MFH6982119.1"/>
    </source>
</evidence>
<proteinExistence type="predicted"/>
<sequence>MPTLILSSIVCEIPEESDKDEIYLMLQGKKIWPQNKKYLKIDVDEILPLGLKFNIKGPGRMKLELWEYDVTSKNDHLGNFHLDFKNLDPGNYTELLMRNEAGAQKASYYLNWEIRE</sequence>
<dbReference type="RefSeq" id="WP_159584570.1">
    <property type="nucleotide sequence ID" value="NZ_JBIPKE010000009.1"/>
</dbReference>
<comment type="caution">
    <text evidence="1">The sequence shown here is derived from an EMBL/GenBank/DDBJ whole genome shotgun (WGS) entry which is preliminary data.</text>
</comment>
<protein>
    <submittedName>
        <fullName evidence="1">Uncharacterized protein</fullName>
    </submittedName>
</protein>
<reference evidence="1 2" key="1">
    <citation type="journal article" date="2013" name="Int. J. Syst. Evol. Microbiol.">
        <title>Marinoscillum luteum sp. nov., isolated from marine sediment.</title>
        <authorList>
            <person name="Cha I.T."/>
            <person name="Park S.J."/>
            <person name="Kim S.J."/>
            <person name="Kim J.G."/>
            <person name="Jung M.Y."/>
            <person name="Shin K.S."/>
            <person name="Kwon K.K."/>
            <person name="Yang S.H."/>
            <person name="Seo Y.S."/>
            <person name="Rhee S.K."/>
        </authorList>
    </citation>
    <scope>NUCLEOTIDE SEQUENCE [LARGE SCALE GENOMIC DNA]</scope>
    <source>
        <strain evidence="1 2">KCTC 23939</strain>
    </source>
</reference>
<gene>
    <name evidence="1" type="ORF">ACHKAR_01650</name>
</gene>
<dbReference type="Proteomes" id="UP001610063">
    <property type="component" value="Unassembled WGS sequence"/>
</dbReference>
<dbReference type="EMBL" id="JBIPKE010000009">
    <property type="protein sequence ID" value="MFH6982119.1"/>
    <property type="molecule type" value="Genomic_DNA"/>
</dbReference>
<name>A0ABW7N603_9BACT</name>
<keyword evidence="2" id="KW-1185">Reference proteome</keyword>
<organism evidence="1 2">
    <name type="scientific">Marinoscillum luteum</name>
    <dbReference type="NCBI Taxonomy" id="861051"/>
    <lineage>
        <taxon>Bacteria</taxon>
        <taxon>Pseudomonadati</taxon>
        <taxon>Bacteroidota</taxon>
        <taxon>Cytophagia</taxon>
        <taxon>Cytophagales</taxon>
        <taxon>Reichenbachiellaceae</taxon>
        <taxon>Marinoscillum</taxon>
    </lineage>
</organism>